<gene>
    <name evidence="7" type="primary">pcm</name>
    <name evidence="8" type="ORF">FMM02_02715</name>
</gene>
<dbReference type="InterPro" id="IPR000682">
    <property type="entry name" value="PCMT"/>
</dbReference>
<proteinExistence type="inferred from homology"/>
<dbReference type="RefSeq" id="WP_147493427.1">
    <property type="nucleotide sequence ID" value="NZ_CP041659.1"/>
</dbReference>
<dbReference type="KEGG" id="sxa:FMM02_02715"/>
<dbReference type="Pfam" id="PF01135">
    <property type="entry name" value="PCMT"/>
    <property type="match status" value="1"/>
</dbReference>
<dbReference type="Gene3D" id="3.40.50.150">
    <property type="entry name" value="Vaccinia Virus protein VP39"/>
    <property type="match status" value="1"/>
</dbReference>
<keyword evidence="9" id="KW-1185">Reference proteome</keyword>
<reference evidence="8 9" key="1">
    <citation type="submission" date="2019-07" db="EMBL/GenBank/DDBJ databases">
        <title>Sphingomonas AE3 Genome sequencing and assembly.</title>
        <authorList>
            <person name="Kim H."/>
        </authorList>
    </citation>
    <scope>NUCLEOTIDE SEQUENCE [LARGE SCALE GENOMIC DNA]</scope>
    <source>
        <strain evidence="8 9">AE3</strain>
    </source>
</reference>
<keyword evidence="4 7" id="KW-0489">Methyltransferase</keyword>
<dbReference type="PANTHER" id="PTHR11579:SF0">
    <property type="entry name" value="PROTEIN-L-ISOASPARTATE(D-ASPARTATE) O-METHYLTRANSFERASE"/>
    <property type="match status" value="1"/>
</dbReference>
<dbReference type="CDD" id="cd02440">
    <property type="entry name" value="AdoMet_MTases"/>
    <property type="match status" value="1"/>
</dbReference>
<evidence type="ECO:0000256" key="4">
    <source>
        <dbReference type="ARBA" id="ARBA00022603"/>
    </source>
</evidence>
<evidence type="ECO:0000256" key="6">
    <source>
        <dbReference type="ARBA" id="ARBA00022691"/>
    </source>
</evidence>
<evidence type="ECO:0000256" key="3">
    <source>
        <dbReference type="ARBA" id="ARBA00022490"/>
    </source>
</evidence>
<keyword evidence="3 7" id="KW-0963">Cytoplasm</keyword>
<dbReference type="AlphaFoldDB" id="A0A516IPX1"/>
<dbReference type="GO" id="GO:0030091">
    <property type="term" value="P:protein repair"/>
    <property type="evidence" value="ECO:0007669"/>
    <property type="project" value="UniProtKB-UniRule"/>
</dbReference>
<feature type="active site" evidence="7">
    <location>
        <position position="61"/>
    </location>
</feature>
<dbReference type="EMBL" id="CP041659">
    <property type="protein sequence ID" value="QDP18968.1"/>
    <property type="molecule type" value="Genomic_DNA"/>
</dbReference>
<evidence type="ECO:0000313" key="8">
    <source>
        <dbReference type="EMBL" id="QDP18968.1"/>
    </source>
</evidence>
<evidence type="ECO:0000256" key="1">
    <source>
        <dbReference type="ARBA" id="ARBA00004496"/>
    </source>
</evidence>
<dbReference type="PROSITE" id="PS01279">
    <property type="entry name" value="PCMT"/>
    <property type="match status" value="1"/>
</dbReference>
<evidence type="ECO:0000256" key="2">
    <source>
        <dbReference type="ARBA" id="ARBA00005369"/>
    </source>
</evidence>
<dbReference type="PANTHER" id="PTHR11579">
    <property type="entry name" value="PROTEIN-L-ISOASPARTATE O-METHYLTRANSFERASE"/>
    <property type="match status" value="1"/>
</dbReference>
<comment type="subcellular location">
    <subcellularLocation>
        <location evidence="1 7">Cytoplasm</location>
    </subcellularLocation>
</comment>
<keyword evidence="5 7" id="KW-0808">Transferase</keyword>
<dbReference type="FunFam" id="3.40.50.150:FF:000010">
    <property type="entry name" value="Protein-L-isoaspartate O-methyltransferase"/>
    <property type="match status" value="1"/>
</dbReference>
<comment type="similarity">
    <text evidence="2 7">Belongs to the methyltransferase superfamily. L-isoaspartyl/D-aspartyl protein methyltransferase family.</text>
</comment>
<dbReference type="Proteomes" id="UP000321857">
    <property type="component" value="Chromosome"/>
</dbReference>
<evidence type="ECO:0000256" key="7">
    <source>
        <dbReference type="HAMAP-Rule" id="MF_00090"/>
    </source>
</evidence>
<evidence type="ECO:0000256" key="5">
    <source>
        <dbReference type="ARBA" id="ARBA00022679"/>
    </source>
</evidence>
<dbReference type="EC" id="2.1.1.77" evidence="7"/>
<dbReference type="OrthoDB" id="9810066at2"/>
<dbReference type="NCBIfam" id="TIGR00080">
    <property type="entry name" value="pimt"/>
    <property type="match status" value="1"/>
</dbReference>
<dbReference type="InterPro" id="IPR029063">
    <property type="entry name" value="SAM-dependent_MTases_sf"/>
</dbReference>
<organism evidence="8 9">
    <name type="scientific">Sphingomonas xanthus</name>
    <dbReference type="NCBI Taxonomy" id="2594473"/>
    <lineage>
        <taxon>Bacteria</taxon>
        <taxon>Pseudomonadati</taxon>
        <taxon>Pseudomonadota</taxon>
        <taxon>Alphaproteobacteria</taxon>
        <taxon>Sphingomonadales</taxon>
        <taxon>Sphingomonadaceae</taxon>
        <taxon>Sphingomonas</taxon>
    </lineage>
</organism>
<dbReference type="GO" id="GO:0004719">
    <property type="term" value="F:protein-L-isoaspartate (D-aspartate) O-methyltransferase activity"/>
    <property type="evidence" value="ECO:0007669"/>
    <property type="project" value="UniProtKB-UniRule"/>
</dbReference>
<dbReference type="NCBIfam" id="NF001453">
    <property type="entry name" value="PRK00312.1"/>
    <property type="match status" value="1"/>
</dbReference>
<name>A0A516IPX1_9SPHN</name>
<keyword evidence="6 7" id="KW-0949">S-adenosyl-L-methionine</keyword>
<comment type="function">
    <text evidence="7">Catalyzes the methyl esterification of L-isoaspartyl residues in peptides and proteins that result from spontaneous decomposition of normal L-aspartyl and L-asparaginyl residues. It plays a role in the repair and/or degradation of damaged proteins.</text>
</comment>
<sequence length="212" mass="22357">MTDYNELREAMVAKIAARGIDDEALLAAFRAVPREDFVPEAYRSHAYDDGPLPIGAAQTISQPYIVALMIAHAAVEPASRVLEVGAGSGYAAALLGHLAAEVVALERVAPLADQARARIAALGIGNVRVVTGDGCNGWVEGAPYDAILVAAAARSVPRALLEQLRCPGGRLVIPVERFGGAQRLVRIERRGHKDFATADLGGVRFVPLISDS</sequence>
<dbReference type="GO" id="GO:0032259">
    <property type="term" value="P:methylation"/>
    <property type="evidence" value="ECO:0007669"/>
    <property type="project" value="UniProtKB-KW"/>
</dbReference>
<comment type="catalytic activity">
    <reaction evidence="7">
        <text>[protein]-L-isoaspartate + S-adenosyl-L-methionine = [protein]-L-isoaspartate alpha-methyl ester + S-adenosyl-L-homocysteine</text>
        <dbReference type="Rhea" id="RHEA:12705"/>
        <dbReference type="Rhea" id="RHEA-COMP:12143"/>
        <dbReference type="Rhea" id="RHEA-COMP:12144"/>
        <dbReference type="ChEBI" id="CHEBI:57856"/>
        <dbReference type="ChEBI" id="CHEBI:59789"/>
        <dbReference type="ChEBI" id="CHEBI:90596"/>
        <dbReference type="ChEBI" id="CHEBI:90598"/>
        <dbReference type="EC" id="2.1.1.77"/>
    </reaction>
</comment>
<dbReference type="HAMAP" id="MF_00090">
    <property type="entry name" value="PIMT"/>
    <property type="match status" value="1"/>
</dbReference>
<evidence type="ECO:0000313" key="9">
    <source>
        <dbReference type="Proteomes" id="UP000321857"/>
    </source>
</evidence>
<accession>A0A516IPX1</accession>
<dbReference type="SUPFAM" id="SSF53335">
    <property type="entry name" value="S-adenosyl-L-methionine-dependent methyltransferases"/>
    <property type="match status" value="1"/>
</dbReference>
<dbReference type="GO" id="GO:0005737">
    <property type="term" value="C:cytoplasm"/>
    <property type="evidence" value="ECO:0007669"/>
    <property type="project" value="UniProtKB-SubCell"/>
</dbReference>
<protein>
    <recommendedName>
        <fullName evidence="7">Protein-L-isoaspartate O-methyltransferase</fullName>
        <ecNumber evidence="7">2.1.1.77</ecNumber>
    </recommendedName>
    <alternativeName>
        <fullName evidence="7">L-isoaspartyl protein carboxyl methyltransferase</fullName>
    </alternativeName>
    <alternativeName>
        <fullName evidence="7">Protein L-isoaspartyl methyltransferase</fullName>
    </alternativeName>
    <alternativeName>
        <fullName evidence="7">Protein-beta-aspartate methyltransferase</fullName>
        <shortName evidence="7">PIMT</shortName>
    </alternativeName>
</protein>